<evidence type="ECO:0000313" key="12">
    <source>
        <dbReference type="Proteomes" id="UP000182248"/>
    </source>
</evidence>
<evidence type="ECO:0000256" key="2">
    <source>
        <dbReference type="ARBA" id="ARBA00012637"/>
    </source>
</evidence>
<evidence type="ECO:0000256" key="1">
    <source>
        <dbReference type="ARBA" id="ARBA00005272"/>
    </source>
</evidence>
<dbReference type="AlphaFoldDB" id="A0A1K1M9J3"/>
<dbReference type="PRINTS" id="PR00411">
    <property type="entry name" value="PNDRDTASEI"/>
</dbReference>
<evidence type="ECO:0000259" key="10">
    <source>
        <dbReference type="Pfam" id="PF22366"/>
    </source>
</evidence>
<dbReference type="RefSeq" id="WP_083564742.1">
    <property type="nucleotide sequence ID" value="NZ_FPJE01000002.1"/>
</dbReference>
<keyword evidence="5" id="KW-0809">Transit peptide</keyword>
<dbReference type="InterPro" id="IPR045024">
    <property type="entry name" value="NDH-2"/>
</dbReference>
<organism evidence="11 12">
    <name type="scientific">Sinomicrobium oceani</name>
    <dbReference type="NCBI Taxonomy" id="1150368"/>
    <lineage>
        <taxon>Bacteria</taxon>
        <taxon>Pseudomonadati</taxon>
        <taxon>Bacteroidota</taxon>
        <taxon>Flavobacteriia</taxon>
        <taxon>Flavobacteriales</taxon>
        <taxon>Flavobacteriaceae</taxon>
        <taxon>Sinomicrobium</taxon>
    </lineage>
</organism>
<evidence type="ECO:0000256" key="3">
    <source>
        <dbReference type="ARBA" id="ARBA00022630"/>
    </source>
</evidence>
<dbReference type="SUPFAM" id="SSF51905">
    <property type="entry name" value="FAD/NAD(P)-binding domain"/>
    <property type="match status" value="2"/>
</dbReference>
<name>A0A1K1M9J3_9FLAO</name>
<dbReference type="InterPro" id="IPR036188">
    <property type="entry name" value="FAD/NAD-bd_sf"/>
</dbReference>
<comment type="catalytic activity">
    <reaction evidence="8">
        <text>a quinone + NADH + H(+) = a quinol + NAD(+)</text>
        <dbReference type="Rhea" id="RHEA:46160"/>
        <dbReference type="ChEBI" id="CHEBI:15378"/>
        <dbReference type="ChEBI" id="CHEBI:24646"/>
        <dbReference type="ChEBI" id="CHEBI:57540"/>
        <dbReference type="ChEBI" id="CHEBI:57945"/>
        <dbReference type="ChEBI" id="CHEBI:132124"/>
        <dbReference type="EC" id="1.6.5.9"/>
    </reaction>
</comment>
<evidence type="ECO:0000256" key="5">
    <source>
        <dbReference type="ARBA" id="ARBA00022946"/>
    </source>
</evidence>
<dbReference type="Pfam" id="PF07992">
    <property type="entry name" value="Pyr_redox_2"/>
    <property type="match status" value="1"/>
</dbReference>
<dbReference type="EMBL" id="FPJE01000002">
    <property type="protein sequence ID" value="SFW19771.1"/>
    <property type="molecule type" value="Genomic_DNA"/>
</dbReference>
<evidence type="ECO:0000256" key="6">
    <source>
        <dbReference type="ARBA" id="ARBA00023002"/>
    </source>
</evidence>
<feature type="domain" description="External alternative NADH-ubiquinone oxidoreductase-like C-terminal" evidence="10">
    <location>
        <begin position="353"/>
        <end position="406"/>
    </location>
</feature>
<evidence type="ECO:0000256" key="7">
    <source>
        <dbReference type="ARBA" id="ARBA00023027"/>
    </source>
</evidence>
<dbReference type="Pfam" id="PF22366">
    <property type="entry name" value="NDH2_C"/>
    <property type="match status" value="1"/>
</dbReference>
<keyword evidence="6" id="KW-0560">Oxidoreductase</keyword>
<dbReference type="InterPro" id="IPR023753">
    <property type="entry name" value="FAD/NAD-binding_dom"/>
</dbReference>
<protein>
    <recommendedName>
        <fullName evidence="2">NADH:ubiquinone reductase (non-electrogenic)</fullName>
        <ecNumber evidence="2">1.6.5.9</ecNumber>
    </recommendedName>
</protein>
<keyword evidence="4" id="KW-0274">FAD</keyword>
<evidence type="ECO:0000256" key="8">
    <source>
        <dbReference type="ARBA" id="ARBA00047599"/>
    </source>
</evidence>
<evidence type="ECO:0000313" key="11">
    <source>
        <dbReference type="EMBL" id="SFW19771.1"/>
    </source>
</evidence>
<sequence length="437" mass="48652">MKRSPYKIKLMVVGGGFAGLTLIEKLKGNSHFEITLIDRNNYNYFPPLLYQVATGFLDPASISYPFRKLFRSSDIRFRIGSVTSIDPNSQTLWLDQGDELEYDILVLAAGAHTNFYGNKNIEHYSTPMKTIDDALKMRNKLLGLFERAAVAKTEEERKRLLNVVIAGGGPTGVEVAGMLAEMKQNVLRKDYPELRNDLGTVYLVEGAPNLLQPMTDRTHSKVLQIMRKLKVHVYLNTLVSDFNGKEIILNSGEKIAAETLIWAAVISANLFQGIPNEVLGKGNRIQVNGINHVPGIPNVFALGDMSIQTSDGHYPFGHPQVAQVAIQQATHLGNNLKRLAKGDAMRDFVYQPKGDLAIIGRSNAVADLISGKLHLHGLAALFIWLFVHLRGLVQYRNKVVTLYHWGVAYLTNDISLRMVFNDNQAKSSPEKETVDTL</sequence>
<reference evidence="11 12" key="1">
    <citation type="submission" date="2016-11" db="EMBL/GenBank/DDBJ databases">
        <authorList>
            <person name="Jaros S."/>
            <person name="Januszkiewicz K."/>
            <person name="Wedrychowicz H."/>
        </authorList>
    </citation>
    <scope>NUCLEOTIDE SEQUENCE [LARGE SCALE GENOMIC DNA]</scope>
    <source>
        <strain evidence="11 12">CGMCC 1.12145</strain>
    </source>
</reference>
<keyword evidence="12" id="KW-1185">Reference proteome</keyword>
<dbReference type="InterPro" id="IPR054585">
    <property type="entry name" value="NDH2-like_C"/>
</dbReference>
<accession>A0A1K1M9J3</accession>
<dbReference type="PRINTS" id="PR00368">
    <property type="entry name" value="FADPNR"/>
</dbReference>
<keyword evidence="7" id="KW-0520">NAD</keyword>
<gene>
    <name evidence="11" type="ORF">SAMN02927921_00495</name>
</gene>
<dbReference type="PANTHER" id="PTHR43706">
    <property type="entry name" value="NADH DEHYDROGENASE"/>
    <property type="match status" value="1"/>
</dbReference>
<dbReference type="STRING" id="1150368.SAMN02927921_00495"/>
<proteinExistence type="inferred from homology"/>
<dbReference type="EC" id="1.6.5.9" evidence="2"/>
<dbReference type="PANTHER" id="PTHR43706:SF47">
    <property type="entry name" value="EXTERNAL NADH-UBIQUINONE OXIDOREDUCTASE 1, MITOCHONDRIAL-RELATED"/>
    <property type="match status" value="1"/>
</dbReference>
<dbReference type="OrthoDB" id="9781621at2"/>
<evidence type="ECO:0000256" key="4">
    <source>
        <dbReference type="ARBA" id="ARBA00022827"/>
    </source>
</evidence>
<dbReference type="GO" id="GO:0050136">
    <property type="term" value="F:NADH dehydrogenase (quinone) (non-electrogenic) activity"/>
    <property type="evidence" value="ECO:0007669"/>
    <property type="project" value="UniProtKB-EC"/>
</dbReference>
<keyword evidence="3" id="KW-0285">Flavoprotein</keyword>
<dbReference type="Proteomes" id="UP000182248">
    <property type="component" value="Unassembled WGS sequence"/>
</dbReference>
<comment type="similarity">
    <text evidence="1">Belongs to the NADH dehydrogenase family.</text>
</comment>
<evidence type="ECO:0000259" key="9">
    <source>
        <dbReference type="Pfam" id="PF07992"/>
    </source>
</evidence>
<feature type="domain" description="FAD/NAD(P)-binding" evidence="9">
    <location>
        <begin position="9"/>
        <end position="329"/>
    </location>
</feature>
<dbReference type="Gene3D" id="3.50.50.100">
    <property type="match status" value="1"/>
</dbReference>